<dbReference type="AlphaFoldDB" id="A0A1W1XTT9"/>
<dbReference type="RefSeq" id="WP_084091433.1">
    <property type="nucleotide sequence ID" value="NZ_FWXD01000016.1"/>
</dbReference>
<dbReference type="InterPro" id="IPR021739">
    <property type="entry name" value="SaV-like"/>
</dbReference>
<gene>
    <name evidence="1" type="ORF">SAMN02745857_02804</name>
</gene>
<organism evidence="1 2">
    <name type="scientific">Andreprevotia lacus DSM 23236</name>
    <dbReference type="NCBI Taxonomy" id="1121001"/>
    <lineage>
        <taxon>Bacteria</taxon>
        <taxon>Pseudomonadati</taxon>
        <taxon>Pseudomonadota</taxon>
        <taxon>Betaproteobacteria</taxon>
        <taxon>Neisseriales</taxon>
        <taxon>Chitinibacteraceae</taxon>
        <taxon>Andreprevotia</taxon>
    </lineage>
</organism>
<dbReference type="Pfam" id="PF11753">
    <property type="entry name" value="DUF3310"/>
    <property type="match status" value="1"/>
</dbReference>
<dbReference type="STRING" id="1121001.SAMN02745857_02804"/>
<reference evidence="1 2" key="1">
    <citation type="submission" date="2017-04" db="EMBL/GenBank/DDBJ databases">
        <authorList>
            <person name="Afonso C.L."/>
            <person name="Miller P.J."/>
            <person name="Scott M.A."/>
            <person name="Spackman E."/>
            <person name="Goraichik I."/>
            <person name="Dimitrov K.M."/>
            <person name="Suarez D.L."/>
            <person name="Swayne D.E."/>
        </authorList>
    </citation>
    <scope>NUCLEOTIDE SEQUENCE [LARGE SCALE GENOMIC DNA]</scope>
    <source>
        <strain evidence="1 2">DSM 23236</strain>
    </source>
</reference>
<keyword evidence="2" id="KW-1185">Reference proteome</keyword>
<accession>A0A1W1XTT9</accession>
<sequence length="76" mass="8547">MTATANQHQVGGEHYRHQAVQPWDYIHANGIGYLAGNVIKYISRYQQKNGLQDLEKAAHYLQKLIEEERAAAGGQP</sequence>
<dbReference type="OrthoDB" id="1684418at2"/>
<proteinExistence type="predicted"/>
<protein>
    <submittedName>
        <fullName evidence="1">Protein of unknwon function</fullName>
    </submittedName>
</protein>
<name>A0A1W1XTT9_9NEIS</name>
<dbReference type="EMBL" id="FWXD01000016">
    <property type="protein sequence ID" value="SMC27307.1"/>
    <property type="molecule type" value="Genomic_DNA"/>
</dbReference>
<dbReference type="Proteomes" id="UP000192761">
    <property type="component" value="Unassembled WGS sequence"/>
</dbReference>
<evidence type="ECO:0000313" key="2">
    <source>
        <dbReference type="Proteomes" id="UP000192761"/>
    </source>
</evidence>
<evidence type="ECO:0000313" key="1">
    <source>
        <dbReference type="EMBL" id="SMC27307.1"/>
    </source>
</evidence>